<dbReference type="AlphaFoldDB" id="A0A4Q0S2L0"/>
<keyword evidence="2" id="KW-1185">Reference proteome</keyword>
<dbReference type="EMBL" id="LBJQ01000082">
    <property type="protein sequence ID" value="RXH26281.1"/>
    <property type="molecule type" value="Genomic_DNA"/>
</dbReference>
<dbReference type="PANTHER" id="PTHR35271">
    <property type="entry name" value="ABC TRANSPORTER, SUBSTRATE-BINDING LIPOPROTEIN-RELATED"/>
    <property type="match status" value="1"/>
</dbReference>
<dbReference type="Gene3D" id="3.40.50.2300">
    <property type="match status" value="2"/>
</dbReference>
<dbReference type="OrthoDB" id="8202856at2"/>
<dbReference type="InterPro" id="IPR007487">
    <property type="entry name" value="ABC_transpt-TYRBP-like"/>
</dbReference>
<sequence>MRRRDCLRLIGSAVGALLLHGASSAQQKMRRLAFVHSGIPADQLTESAGPFWVRRVYQTLRELGDVEGQNLIVERFSAGGRYEQFAPLAADVVSRKPDVIILNFNDLAKKFTAATSTIPLVAITGDPVAAGLLTSLAHPGGNLTGVSINAGLEIYGKRLQLIKEAMPTTRKVMALFSGALSGMSAYEEAARQLGIELTAKQLAEVNDAQLRHTFAEISEQQFDAAIVDEGGSFLAQRTLMAALEEQYRLLVLYPYRDYVEEGGAMAYAPDLGELAQRIANDVHQILNGTKAGDIPFYQPSKFQLIVNARAARAFNLSPTLIARADEVIE</sequence>
<reference evidence="1 2" key="1">
    <citation type="submission" date="2015-04" db="EMBL/GenBank/DDBJ databases">
        <title>Comparative genomics of rhizobia nodulating Arachis hypogaea in China.</title>
        <authorList>
            <person name="Li Y."/>
        </authorList>
    </citation>
    <scope>NUCLEOTIDE SEQUENCE [LARGE SCALE GENOMIC DNA]</scope>
    <source>
        <strain evidence="1 2">CCBAU 51757</strain>
    </source>
</reference>
<protein>
    <recommendedName>
        <fullName evidence="3">ABC transporter substrate-binding protein</fullName>
    </recommendedName>
</protein>
<evidence type="ECO:0000313" key="2">
    <source>
        <dbReference type="Proteomes" id="UP000289546"/>
    </source>
</evidence>
<dbReference type="RefSeq" id="WP_128919688.1">
    <property type="nucleotide sequence ID" value="NZ_LBJC01000027.1"/>
</dbReference>
<dbReference type="Proteomes" id="UP000289546">
    <property type="component" value="Unassembled WGS sequence"/>
</dbReference>
<gene>
    <name evidence="1" type="ORF">XH99_20240</name>
</gene>
<organism evidence="1 2">
    <name type="scientific">Bradyrhizobium nanningense</name>
    <dbReference type="NCBI Taxonomy" id="1325118"/>
    <lineage>
        <taxon>Bacteria</taxon>
        <taxon>Pseudomonadati</taxon>
        <taxon>Pseudomonadota</taxon>
        <taxon>Alphaproteobacteria</taxon>
        <taxon>Hyphomicrobiales</taxon>
        <taxon>Nitrobacteraceae</taxon>
        <taxon>Bradyrhizobium</taxon>
    </lineage>
</organism>
<evidence type="ECO:0008006" key="3">
    <source>
        <dbReference type="Google" id="ProtNLM"/>
    </source>
</evidence>
<proteinExistence type="predicted"/>
<dbReference type="Pfam" id="PF04392">
    <property type="entry name" value="ABC_sub_bind"/>
    <property type="match status" value="1"/>
</dbReference>
<evidence type="ECO:0000313" key="1">
    <source>
        <dbReference type="EMBL" id="RXH26281.1"/>
    </source>
</evidence>
<dbReference type="CDD" id="cd06325">
    <property type="entry name" value="PBP1_ABC_unchar_transporter"/>
    <property type="match status" value="1"/>
</dbReference>
<comment type="caution">
    <text evidence="1">The sequence shown here is derived from an EMBL/GenBank/DDBJ whole genome shotgun (WGS) entry which is preliminary data.</text>
</comment>
<accession>A0A4Q0S2L0</accession>
<dbReference type="PANTHER" id="PTHR35271:SF1">
    <property type="entry name" value="ABC TRANSPORTER, SUBSTRATE-BINDING LIPOPROTEIN"/>
    <property type="match status" value="1"/>
</dbReference>
<name>A0A4Q0S2L0_9BRAD</name>